<keyword evidence="2" id="KW-0732">Signal</keyword>
<dbReference type="Proteomes" id="UP001148185">
    <property type="component" value="Unassembled WGS sequence"/>
</dbReference>
<proteinExistence type="predicted"/>
<evidence type="ECO:0000256" key="2">
    <source>
        <dbReference type="SAM" id="SignalP"/>
    </source>
</evidence>
<evidence type="ECO:0000256" key="1">
    <source>
        <dbReference type="SAM" id="MobiDB-lite"/>
    </source>
</evidence>
<feature type="chain" id="PRO_5040749661" description="Tetratricopeptide repeat-containing protein" evidence="2">
    <location>
        <begin position="33"/>
        <end position="620"/>
    </location>
</feature>
<dbReference type="AlphaFoldDB" id="A0A9X4C4Q1"/>
<feature type="compositionally biased region" description="Polar residues" evidence="1">
    <location>
        <begin position="602"/>
        <end position="620"/>
    </location>
</feature>
<keyword evidence="4" id="KW-1185">Reference proteome</keyword>
<evidence type="ECO:0000313" key="3">
    <source>
        <dbReference type="EMBL" id="MDD1010149.1"/>
    </source>
</evidence>
<feature type="signal peptide" evidence="2">
    <location>
        <begin position="1"/>
        <end position="32"/>
    </location>
</feature>
<name>A0A9X4C4Q1_9PSED</name>
<feature type="region of interest" description="Disordered" evidence="1">
    <location>
        <begin position="596"/>
        <end position="620"/>
    </location>
</feature>
<accession>A0A9X4C4Q1</accession>
<reference evidence="3 4" key="1">
    <citation type="submission" date="2022-05" db="EMBL/GenBank/DDBJ databases">
        <title>Novel Pseudomonas spp. Isolated from a Rainbow Trout Aquaculture Facility.</title>
        <authorList>
            <person name="Testerman T."/>
            <person name="Graf J."/>
        </authorList>
    </citation>
    <scope>NUCLEOTIDE SEQUENCE [LARGE SCALE GENOMIC DNA]</scope>
    <source>
        <strain evidence="3 4">ID1042</strain>
    </source>
</reference>
<evidence type="ECO:0000313" key="4">
    <source>
        <dbReference type="Proteomes" id="UP001148185"/>
    </source>
</evidence>
<sequence length="620" mass="69297">MNRSLTNRHWHFLAALLLVSNMAASFTPNVSAQTQMPDAAGLMREAQRLNREGSLAQASDAARAAMLAGRKRGGLDFTELDAGALLIDLLYKQARYDEARSAAEEQIAHWEQQAADSGRSSRRDSRVTHRLGQAIEASMMAGERTEVARLQGKLFAVVSPDPGLWRILPDEPRLRYDLADFSMPLMLGQWKLTKFEPAQKRDSNTIVLYTQELPGGRLSAEIALSYDEAQRKQSAAERQESADAYLKRHKPSALETAMPDLSFDGLTSFKRGEQSVCEGEECLNVHWLAFRGDWRMDIDVTFGLHDEAKATEQMHQLFAALKWQSAPPLFRERPLAEQIRNIEVAASLANGVAKAAELAEQALPDAHFPEEIAQMQTYIGVDQYRRANFDAARRALGLAVPAWENSFINDVLYRNALDYAADIAYRQGRSQDAVALNRKLIEWQESDATLGWSVPKDENALVNNREGVHLPLRVGDYRLRPDTHGRFYYENLQSGAQIGLTVGMPQSSEQELELTLRSFMSKTLGLQAAGIRKAKFSPRSAVQEGVSAIGQKWEFEVAPLPEEQDHSSKKPVSGAVRKTPTKMTFWIVDRKEQRSMLRAPVTDNSRSSAEADQVAQAVSW</sequence>
<evidence type="ECO:0008006" key="5">
    <source>
        <dbReference type="Google" id="ProtNLM"/>
    </source>
</evidence>
<organism evidence="3 4">
    <name type="scientific">Pseudomonas shahriarae</name>
    <dbReference type="NCBI Taxonomy" id="2745512"/>
    <lineage>
        <taxon>Bacteria</taxon>
        <taxon>Pseudomonadati</taxon>
        <taxon>Pseudomonadota</taxon>
        <taxon>Gammaproteobacteria</taxon>
        <taxon>Pseudomonadales</taxon>
        <taxon>Pseudomonadaceae</taxon>
        <taxon>Pseudomonas</taxon>
    </lineage>
</organism>
<dbReference type="EMBL" id="JAMDHA010000025">
    <property type="protein sequence ID" value="MDD1010149.1"/>
    <property type="molecule type" value="Genomic_DNA"/>
</dbReference>
<gene>
    <name evidence="3" type="ORF">M5G27_21960</name>
</gene>
<comment type="caution">
    <text evidence="3">The sequence shown here is derived from an EMBL/GenBank/DDBJ whole genome shotgun (WGS) entry which is preliminary data.</text>
</comment>
<protein>
    <recommendedName>
        <fullName evidence="5">Tetratricopeptide repeat-containing protein</fullName>
    </recommendedName>
</protein>
<dbReference type="RefSeq" id="WP_273877760.1">
    <property type="nucleotide sequence ID" value="NZ_JAMDHA010000025.1"/>
</dbReference>